<comment type="caution">
    <text evidence="2">The sequence shown here is derived from an EMBL/GenBank/DDBJ whole genome shotgun (WGS) entry which is preliminary data.</text>
</comment>
<sequence>MCHWNLLWHSTKIYRHICGFAREITVQMLEGYDRELAEGRDKKQYRCKGKRRTSIKTVYGEVVYSRNVYRTETPDGQTAHIFLLDEAMHMDKIGLISTNLAEKIALTVTEAPYRVTADIISSTCGQSISAGGVWNLIQRLGERIDEEERHAVKQMNADQAEGEKGIPVLFEEMDGVWLNIQDEQHKKKKKQEMKVFTMYEGWDAEKEKANRSTLVGKTMLAGMEKSTEFHEKREACIRKKYNADEIGQRILNGDGGSWIKEPYDPDTIFQLDRYHICQEILRKISDKEAQKEIRRLFEEEKTAEMFAYIETYAVRVESPEKKDKRSQKARELYQYLYHNREGLVPYQKRGIRIPDPPEGMVYKGMGIQESQNCTVITLRMKHRRMRWSERGANHLAKALYRKENRELVETIERYTDGLLFTLQMKEIIETLSAAKAPKKEGKGSTYMELIKHHMPIIDAMQTVSRKAFKRAFSQ</sequence>
<evidence type="ECO:0000256" key="1">
    <source>
        <dbReference type="ARBA" id="ARBA00006539"/>
    </source>
</evidence>
<accession>A0A1E3UBX3</accession>
<dbReference type="AlphaFoldDB" id="A0A1E3UBX3"/>
<comment type="similarity">
    <text evidence="1">Belongs to the UPF0236 family.</text>
</comment>
<evidence type="ECO:0008006" key="4">
    <source>
        <dbReference type="Google" id="ProtNLM"/>
    </source>
</evidence>
<evidence type="ECO:0000313" key="2">
    <source>
        <dbReference type="EMBL" id="ODR46787.1"/>
    </source>
</evidence>
<dbReference type="Pfam" id="PF06782">
    <property type="entry name" value="UPF0236"/>
    <property type="match status" value="1"/>
</dbReference>
<evidence type="ECO:0000313" key="3">
    <source>
        <dbReference type="Proteomes" id="UP000094271"/>
    </source>
</evidence>
<reference evidence="2 3" key="1">
    <citation type="submission" date="2016-08" db="EMBL/GenBank/DDBJ databases">
        <authorList>
            <person name="Seilhamer J.J."/>
        </authorList>
    </citation>
    <scope>NUCLEOTIDE SEQUENCE [LARGE SCALE GENOMIC DNA]</scope>
    <source>
        <strain evidence="2 3">NML150140-1</strain>
    </source>
</reference>
<gene>
    <name evidence="2" type="ORF">BEI59_23865</name>
</gene>
<dbReference type="InterPro" id="IPR009620">
    <property type="entry name" value="UPF0236"/>
</dbReference>
<dbReference type="NCBIfam" id="NF033529">
    <property type="entry name" value="transpos_ISLre2"/>
    <property type="match status" value="1"/>
</dbReference>
<name>A0A1E3UBX3_9FIRM</name>
<proteinExistence type="inferred from homology"/>
<organism evidence="2 3">
    <name type="scientific">Eisenbergiella tayi</name>
    <dbReference type="NCBI Taxonomy" id="1432052"/>
    <lineage>
        <taxon>Bacteria</taxon>
        <taxon>Bacillati</taxon>
        <taxon>Bacillota</taxon>
        <taxon>Clostridia</taxon>
        <taxon>Lachnospirales</taxon>
        <taxon>Lachnospiraceae</taxon>
        <taxon>Eisenbergiella</taxon>
    </lineage>
</organism>
<protein>
    <recommendedName>
        <fullName evidence="4">ISLre2 family transposase</fullName>
    </recommendedName>
</protein>
<dbReference type="OrthoDB" id="2162583at2"/>
<dbReference type="EMBL" id="MEHA01000022">
    <property type="protein sequence ID" value="ODR46787.1"/>
    <property type="molecule type" value="Genomic_DNA"/>
</dbReference>
<dbReference type="Proteomes" id="UP000094271">
    <property type="component" value="Unassembled WGS sequence"/>
</dbReference>